<keyword evidence="5" id="KW-1185">Reference proteome</keyword>
<dbReference type="CDD" id="cd07010">
    <property type="entry name" value="cupin_PMI_type_I_N_bac"/>
    <property type="match status" value="1"/>
</dbReference>
<dbReference type="InterPro" id="IPR049071">
    <property type="entry name" value="MPI_cupin_dom"/>
</dbReference>
<dbReference type="SUPFAM" id="SSF51182">
    <property type="entry name" value="RmlC-like cupins"/>
    <property type="match status" value="1"/>
</dbReference>
<evidence type="ECO:0000256" key="1">
    <source>
        <dbReference type="ARBA" id="ARBA00022723"/>
    </source>
</evidence>
<dbReference type="GeneID" id="70242727"/>
<dbReference type="EMBL" id="JAJTJA010000018">
    <property type="protein sequence ID" value="KAH8688660.1"/>
    <property type="molecule type" value="Genomic_DNA"/>
</dbReference>
<dbReference type="InterPro" id="IPR011051">
    <property type="entry name" value="RmlC_Cupin_sf"/>
</dbReference>
<reference evidence="4" key="1">
    <citation type="submission" date="2021-12" db="EMBL/GenBank/DDBJ databases">
        <title>Convergent genome expansion in fungi linked to evolution of root-endophyte symbiosis.</title>
        <authorList>
            <consortium name="DOE Joint Genome Institute"/>
            <person name="Ke Y.-H."/>
            <person name="Bonito G."/>
            <person name="Liao H.-L."/>
            <person name="Looney B."/>
            <person name="Rojas-Flechas A."/>
            <person name="Nash J."/>
            <person name="Hameed K."/>
            <person name="Schadt C."/>
            <person name="Martin F."/>
            <person name="Crous P.W."/>
            <person name="Miettinen O."/>
            <person name="Magnuson J.K."/>
            <person name="Labbe J."/>
            <person name="Jacobson D."/>
            <person name="Doktycz M.J."/>
            <person name="Veneault-Fourrey C."/>
            <person name="Kuo A."/>
            <person name="Mondo S."/>
            <person name="Calhoun S."/>
            <person name="Riley R."/>
            <person name="Ohm R."/>
            <person name="LaButti K."/>
            <person name="Andreopoulos B."/>
            <person name="Pangilinan J."/>
            <person name="Nolan M."/>
            <person name="Tritt A."/>
            <person name="Clum A."/>
            <person name="Lipzen A."/>
            <person name="Daum C."/>
            <person name="Barry K."/>
            <person name="Grigoriev I.V."/>
            <person name="Vilgalys R."/>
        </authorList>
    </citation>
    <scope>NUCLEOTIDE SEQUENCE</scope>
    <source>
        <strain evidence="4">PMI_201</strain>
    </source>
</reference>
<proteinExistence type="predicted"/>
<gene>
    <name evidence="4" type="ORF">BGW36DRAFT_309813</name>
</gene>
<feature type="domain" description="Mannose-6-phosphate isomerase cupin" evidence="3">
    <location>
        <begin position="258"/>
        <end position="333"/>
    </location>
</feature>
<dbReference type="AlphaFoldDB" id="A0AAD4KCY1"/>
<dbReference type="InterPro" id="IPR014710">
    <property type="entry name" value="RmlC-like_jellyroll"/>
</dbReference>
<dbReference type="Gene3D" id="2.60.120.10">
    <property type="entry name" value="Jelly Rolls"/>
    <property type="match status" value="2"/>
</dbReference>
<name>A0AAD4KCY1_9EURO</name>
<evidence type="ECO:0000313" key="5">
    <source>
        <dbReference type="Proteomes" id="UP001201262"/>
    </source>
</evidence>
<dbReference type="PANTHER" id="PTHR42742:SF3">
    <property type="entry name" value="FRUCTOKINASE"/>
    <property type="match status" value="1"/>
</dbReference>
<dbReference type="GO" id="GO:0046872">
    <property type="term" value="F:metal ion binding"/>
    <property type="evidence" value="ECO:0007669"/>
    <property type="project" value="UniProtKB-KW"/>
</dbReference>
<organism evidence="4 5">
    <name type="scientific">Talaromyces proteolyticus</name>
    <dbReference type="NCBI Taxonomy" id="1131652"/>
    <lineage>
        <taxon>Eukaryota</taxon>
        <taxon>Fungi</taxon>
        <taxon>Dikarya</taxon>
        <taxon>Ascomycota</taxon>
        <taxon>Pezizomycotina</taxon>
        <taxon>Eurotiomycetes</taxon>
        <taxon>Eurotiomycetidae</taxon>
        <taxon>Eurotiales</taxon>
        <taxon>Trichocomaceae</taxon>
        <taxon>Talaromyces</taxon>
        <taxon>Talaromyces sect. Bacilispori</taxon>
    </lineage>
</organism>
<dbReference type="Pfam" id="PF21621">
    <property type="entry name" value="MPI_cupin_dom"/>
    <property type="match status" value="1"/>
</dbReference>
<accession>A0AAD4KCY1</accession>
<protein>
    <submittedName>
        <fullName evidence="4">RmlC-like cupin domain-containing protein</fullName>
    </submittedName>
</protein>
<dbReference type="InterPro" id="IPR051804">
    <property type="entry name" value="Carb_Metab_Reg_Kinase/Isom"/>
</dbReference>
<keyword evidence="1" id="KW-0479">Metal-binding</keyword>
<evidence type="ECO:0000256" key="2">
    <source>
        <dbReference type="ARBA" id="ARBA00022833"/>
    </source>
</evidence>
<sequence>MQPMILPANQPANRFYRGGAQITAFRSESTQPCGEYDPEDWVASTTCCYGQDTLGLTKLDNGRILVDEIQSHAEQWLGPDHVEAFGSSTRILVKLLDAGQRLPVHAHPHRDWAKRHLGTAYGKAELWYVLEPGVMRVGLRESITQERLRALVDAQDVETLVALMHEVPLKRHQAVYIPPGVLHAIGEGMLIAEVQEPSDLSVFCEWRDYAIDGSKDGHLGLGFDVALTAVETSGRTNEDIAALITDPDTEGPLASHHTGEYFTVERHNVVGSASPESFAPGFAIIIVFEGDNLQMTTTAGGSAALALRKGNTIVVPYGAGSFQLKGSGSVIIARPPRP</sequence>
<dbReference type="Proteomes" id="UP001201262">
    <property type="component" value="Unassembled WGS sequence"/>
</dbReference>
<evidence type="ECO:0000313" key="4">
    <source>
        <dbReference type="EMBL" id="KAH8688660.1"/>
    </source>
</evidence>
<dbReference type="PANTHER" id="PTHR42742">
    <property type="entry name" value="TRANSCRIPTIONAL REPRESSOR MPRA"/>
    <property type="match status" value="1"/>
</dbReference>
<evidence type="ECO:0000259" key="3">
    <source>
        <dbReference type="Pfam" id="PF21621"/>
    </source>
</evidence>
<keyword evidence="2" id="KW-0862">Zinc</keyword>
<comment type="caution">
    <text evidence="4">The sequence shown here is derived from an EMBL/GenBank/DDBJ whole genome shotgun (WGS) entry which is preliminary data.</text>
</comment>
<dbReference type="RefSeq" id="XP_046065146.1">
    <property type="nucleotide sequence ID" value="XM_046212440.1"/>
</dbReference>